<gene>
    <name evidence="1" type="ORF">SDC9_172091</name>
</gene>
<protein>
    <submittedName>
        <fullName evidence="1">Uncharacterized protein</fullName>
    </submittedName>
</protein>
<comment type="caution">
    <text evidence="1">The sequence shown here is derived from an EMBL/GenBank/DDBJ whole genome shotgun (WGS) entry which is preliminary data.</text>
</comment>
<name>A0A645GFY8_9ZZZZ</name>
<reference evidence="1" key="1">
    <citation type="submission" date="2019-08" db="EMBL/GenBank/DDBJ databases">
        <authorList>
            <person name="Kucharzyk K."/>
            <person name="Murdoch R.W."/>
            <person name="Higgins S."/>
            <person name="Loffler F."/>
        </authorList>
    </citation>
    <scope>NUCLEOTIDE SEQUENCE</scope>
</reference>
<proteinExistence type="predicted"/>
<organism evidence="1">
    <name type="scientific">bioreactor metagenome</name>
    <dbReference type="NCBI Taxonomy" id="1076179"/>
    <lineage>
        <taxon>unclassified sequences</taxon>
        <taxon>metagenomes</taxon>
        <taxon>ecological metagenomes</taxon>
    </lineage>
</organism>
<dbReference type="AlphaFoldDB" id="A0A645GFY8"/>
<dbReference type="EMBL" id="VSSQ01073618">
    <property type="protein sequence ID" value="MPN24689.1"/>
    <property type="molecule type" value="Genomic_DNA"/>
</dbReference>
<accession>A0A645GFY8</accession>
<evidence type="ECO:0000313" key="1">
    <source>
        <dbReference type="EMBL" id="MPN24689.1"/>
    </source>
</evidence>
<sequence length="147" mass="15911">MGFSSLSTPEEYDKVSIESFLSYEGAITLRLKAAFPFAGMLICELGPTSVNGSNELTETESIACVLLLFDTVMEISCSLNSFITRGSVFTARSSGLTGELVFVVDVQPDIKITEISNIKASNFFISVLSSNLISGYCSVNIEQMYEA</sequence>